<dbReference type="GO" id="GO:0000940">
    <property type="term" value="C:outer kinetochore"/>
    <property type="evidence" value="ECO:0007669"/>
    <property type="project" value="TreeGrafter"/>
</dbReference>
<protein>
    <recommendedName>
        <fullName evidence="5">Spindle and kinetochore-associated protein 1</fullName>
    </recommendedName>
</protein>
<keyword evidence="4" id="KW-1185">Reference proteome</keyword>
<evidence type="ECO:0000256" key="2">
    <source>
        <dbReference type="SAM" id="MobiDB-lite"/>
    </source>
</evidence>
<evidence type="ECO:0000313" key="4">
    <source>
        <dbReference type="Proteomes" id="UP001054857"/>
    </source>
</evidence>
<organism evidence="3 4">
    <name type="scientific">Astrephomene gubernaculifera</name>
    <dbReference type="NCBI Taxonomy" id="47775"/>
    <lineage>
        <taxon>Eukaryota</taxon>
        <taxon>Viridiplantae</taxon>
        <taxon>Chlorophyta</taxon>
        <taxon>core chlorophytes</taxon>
        <taxon>Chlorophyceae</taxon>
        <taxon>CS clade</taxon>
        <taxon>Chlamydomonadales</taxon>
        <taxon>Astrephomenaceae</taxon>
        <taxon>Astrephomene</taxon>
    </lineage>
</organism>
<evidence type="ECO:0000256" key="1">
    <source>
        <dbReference type="ARBA" id="ARBA00006836"/>
    </source>
</evidence>
<gene>
    <name evidence="3" type="ORF">Agub_g14430</name>
</gene>
<dbReference type="GO" id="GO:0005876">
    <property type="term" value="C:spindle microtubule"/>
    <property type="evidence" value="ECO:0007669"/>
    <property type="project" value="TreeGrafter"/>
</dbReference>
<reference evidence="3 4" key="1">
    <citation type="journal article" date="2021" name="Sci. Rep.">
        <title>Genome sequencing of the multicellular alga Astrephomene provides insights into convergent evolution of germ-soma differentiation.</title>
        <authorList>
            <person name="Yamashita S."/>
            <person name="Yamamoto K."/>
            <person name="Matsuzaki R."/>
            <person name="Suzuki S."/>
            <person name="Yamaguchi H."/>
            <person name="Hirooka S."/>
            <person name="Minakuchi Y."/>
            <person name="Miyagishima S."/>
            <person name="Kawachi M."/>
            <person name="Toyoda A."/>
            <person name="Nozaki H."/>
        </authorList>
    </citation>
    <scope>NUCLEOTIDE SEQUENCE [LARGE SCALE GENOMIC DNA]</scope>
    <source>
        <strain evidence="3 4">NIES-4017</strain>
    </source>
</reference>
<dbReference type="PANTHER" id="PTHR28573">
    <property type="entry name" value="SPINDLE AND KINETOCHORE-ASSOCIATED PROTEIN 1"/>
    <property type="match status" value="1"/>
</dbReference>
<dbReference type="Proteomes" id="UP001054857">
    <property type="component" value="Unassembled WGS sequence"/>
</dbReference>
<dbReference type="AlphaFoldDB" id="A0AAD3E378"/>
<dbReference type="EMBL" id="BMAR01000057">
    <property type="protein sequence ID" value="GFR52007.1"/>
    <property type="molecule type" value="Genomic_DNA"/>
</dbReference>
<comment type="similarity">
    <text evidence="1">Belongs to the SKA1 family.</text>
</comment>
<dbReference type="PANTHER" id="PTHR28573:SF1">
    <property type="entry name" value="SPINDLE AND KINETOCHORE-ASSOCIATED PROTEIN 1"/>
    <property type="match status" value="1"/>
</dbReference>
<sequence length="274" mass="29717">MDSFAELGAALTERISELRKLALLRIEDGGKELFQQDLAGLEVSVRALETQVATLKSCIQGELAAVPKVEALIDASKVQSDRLNAIAANLPARLPRPVVTSVQGASLASCRAGGQHDPTQQGPTGTAPTAADEGARRRKDVPRWYVTEREFEATSAYLRGRLQPDKVNAALDELASHALNNQKLMAAMKAGGSKLAPADRKRATELLHNATAKDVIKGHYWFLDSDLREGSLVKPDKSGKAMLTLLRHLGRLQEVRCNIDGASTYIYVLVERTV</sequence>
<dbReference type="GO" id="GO:0051301">
    <property type="term" value="P:cell division"/>
    <property type="evidence" value="ECO:0007669"/>
    <property type="project" value="InterPro"/>
</dbReference>
<feature type="compositionally biased region" description="Low complexity" evidence="2">
    <location>
        <begin position="118"/>
        <end position="131"/>
    </location>
</feature>
<dbReference type="Gene3D" id="1.10.10.1890">
    <property type="entry name" value="Ska1 microtubule binding domain-like"/>
    <property type="match status" value="1"/>
</dbReference>
<dbReference type="GO" id="GO:0000278">
    <property type="term" value="P:mitotic cell cycle"/>
    <property type="evidence" value="ECO:0007669"/>
    <property type="project" value="TreeGrafter"/>
</dbReference>
<name>A0AAD3E378_9CHLO</name>
<proteinExistence type="inferred from homology"/>
<dbReference type="GO" id="GO:0008017">
    <property type="term" value="F:microtubule binding"/>
    <property type="evidence" value="ECO:0007669"/>
    <property type="project" value="InterPro"/>
</dbReference>
<dbReference type="GO" id="GO:0007059">
    <property type="term" value="P:chromosome segregation"/>
    <property type="evidence" value="ECO:0007669"/>
    <property type="project" value="InterPro"/>
</dbReference>
<dbReference type="InterPro" id="IPR042031">
    <property type="entry name" value="SKA1_MBD_sf"/>
</dbReference>
<dbReference type="GO" id="GO:0031110">
    <property type="term" value="P:regulation of microtubule polymerization or depolymerization"/>
    <property type="evidence" value="ECO:0007669"/>
    <property type="project" value="TreeGrafter"/>
</dbReference>
<dbReference type="Pfam" id="PF07160">
    <property type="entry name" value="SKA1"/>
    <property type="match status" value="1"/>
</dbReference>
<dbReference type="GO" id="GO:0072686">
    <property type="term" value="C:mitotic spindle"/>
    <property type="evidence" value="ECO:0007669"/>
    <property type="project" value="TreeGrafter"/>
</dbReference>
<dbReference type="InterPro" id="IPR009829">
    <property type="entry name" value="SKA1"/>
</dbReference>
<evidence type="ECO:0008006" key="5">
    <source>
        <dbReference type="Google" id="ProtNLM"/>
    </source>
</evidence>
<accession>A0AAD3E378</accession>
<feature type="region of interest" description="Disordered" evidence="2">
    <location>
        <begin position="109"/>
        <end position="139"/>
    </location>
</feature>
<comment type="caution">
    <text evidence="3">The sequence shown here is derived from an EMBL/GenBank/DDBJ whole genome shotgun (WGS) entry which is preliminary data.</text>
</comment>
<evidence type="ECO:0000313" key="3">
    <source>
        <dbReference type="EMBL" id="GFR52007.1"/>
    </source>
</evidence>